<feature type="transmembrane region" description="Helical" evidence="2">
    <location>
        <begin position="20"/>
        <end position="49"/>
    </location>
</feature>
<dbReference type="Proteomes" id="UP000829494">
    <property type="component" value="Chromosome"/>
</dbReference>
<evidence type="ECO:0000256" key="2">
    <source>
        <dbReference type="SAM" id="Phobius"/>
    </source>
</evidence>
<dbReference type="InterPro" id="IPR025241">
    <property type="entry name" value="DUF4190"/>
</dbReference>
<reference evidence="4 5" key="1">
    <citation type="submission" date="2022-03" db="EMBL/GenBank/DDBJ databases">
        <title>Complete genome of Streptomyces rimosus ssp. rimosus R7 (=ATCC 10970).</title>
        <authorList>
            <person name="Beganovic S."/>
            <person name="Ruckert C."/>
            <person name="Busche T."/>
            <person name="Kalinowski J."/>
            <person name="Wittmann C."/>
        </authorList>
    </citation>
    <scope>NUCLEOTIDE SEQUENCE [LARGE SCALE GENOMIC DNA]</scope>
    <source>
        <strain evidence="4 5">R7</strain>
    </source>
</reference>
<evidence type="ECO:0000313" key="4">
    <source>
        <dbReference type="EMBL" id="UNZ02657.1"/>
    </source>
</evidence>
<gene>
    <name evidence="4" type="ORF">SRIMR7_10915</name>
</gene>
<dbReference type="EMBL" id="CP094298">
    <property type="protein sequence ID" value="UNZ02657.1"/>
    <property type="molecule type" value="Genomic_DNA"/>
</dbReference>
<feature type="transmembrane region" description="Helical" evidence="2">
    <location>
        <begin position="69"/>
        <end position="91"/>
    </location>
</feature>
<evidence type="ECO:0000259" key="3">
    <source>
        <dbReference type="Pfam" id="PF13828"/>
    </source>
</evidence>
<protein>
    <recommendedName>
        <fullName evidence="3">DUF4190 domain-containing protein</fullName>
    </recommendedName>
</protein>
<keyword evidence="5" id="KW-1185">Reference proteome</keyword>
<sequence>MPPAYQPYWMPIALNNGFGTAALVLGIVGTVLFFTVAFGLLLGLLAIIFGAIGRSKADRGEADNGGSALAGLIMGGVAMLLSVLMVCYVVVANATYVDDDPWGPGYSDDSGFGDPTSGGSGSGTDDDGADTDRGPDDDGPGTYEAAPAPGPRTASDSRTYEAAPASAVPGPTAIPDLRNLPAARTGTQTIVLTQL</sequence>
<name>A0ABY3YXV5_STRRM</name>
<keyword evidence="2" id="KW-1133">Transmembrane helix</keyword>
<organism evidence="4 5">
    <name type="scientific">Streptomyces rimosus subsp. rimosus</name>
    <dbReference type="NCBI Taxonomy" id="132474"/>
    <lineage>
        <taxon>Bacteria</taxon>
        <taxon>Bacillati</taxon>
        <taxon>Actinomycetota</taxon>
        <taxon>Actinomycetes</taxon>
        <taxon>Kitasatosporales</taxon>
        <taxon>Streptomycetaceae</taxon>
        <taxon>Streptomyces</taxon>
    </lineage>
</organism>
<evidence type="ECO:0000256" key="1">
    <source>
        <dbReference type="SAM" id="MobiDB-lite"/>
    </source>
</evidence>
<evidence type="ECO:0000313" key="5">
    <source>
        <dbReference type="Proteomes" id="UP000829494"/>
    </source>
</evidence>
<dbReference type="Pfam" id="PF13828">
    <property type="entry name" value="DUF4190"/>
    <property type="match status" value="1"/>
</dbReference>
<feature type="domain" description="DUF4190" evidence="3">
    <location>
        <begin position="19"/>
        <end position="84"/>
    </location>
</feature>
<proteinExistence type="predicted"/>
<keyword evidence="2" id="KW-0472">Membrane</keyword>
<feature type="region of interest" description="Disordered" evidence="1">
    <location>
        <begin position="106"/>
        <end position="181"/>
    </location>
</feature>
<keyword evidence="2" id="KW-0812">Transmembrane</keyword>
<accession>A0ABY3YXV5</accession>